<dbReference type="STRING" id="554065.E1ZR91"/>
<dbReference type="Gene3D" id="2.30.42.10">
    <property type="match status" value="1"/>
</dbReference>
<dbReference type="eggNOG" id="KOG3129">
    <property type="taxonomic scope" value="Eukaryota"/>
</dbReference>
<evidence type="ECO:0000313" key="7">
    <source>
        <dbReference type="Proteomes" id="UP000008141"/>
    </source>
</evidence>
<dbReference type="InterPro" id="IPR040815">
    <property type="entry name" value="Nas2_N"/>
</dbReference>
<evidence type="ECO:0000256" key="1">
    <source>
        <dbReference type="ARBA" id="ARBA00005256"/>
    </source>
</evidence>
<dbReference type="InterPro" id="IPR041489">
    <property type="entry name" value="PDZ_6"/>
</dbReference>
<dbReference type="GO" id="GO:0005634">
    <property type="term" value="C:nucleus"/>
    <property type="evidence" value="ECO:0007669"/>
    <property type="project" value="TreeGrafter"/>
</dbReference>
<keyword evidence="2" id="KW-0143">Chaperone</keyword>
<evidence type="ECO:0000256" key="2">
    <source>
        <dbReference type="ARBA" id="ARBA00023186"/>
    </source>
</evidence>
<accession>E1ZR91</accession>
<name>E1ZR91_CHLVA</name>
<dbReference type="Pfam" id="PF17820">
    <property type="entry name" value="PDZ_6"/>
    <property type="match status" value="1"/>
</dbReference>
<dbReference type="PANTHER" id="PTHR12651">
    <property type="entry name" value="26S PROTEASOME NON-ATPASE REGULATORY SUBUNIT 9"/>
    <property type="match status" value="1"/>
</dbReference>
<gene>
    <name evidence="6" type="ORF">CHLNCDRAFT_139941</name>
</gene>
<evidence type="ECO:0000259" key="5">
    <source>
        <dbReference type="SMART" id="SM00228"/>
    </source>
</evidence>
<feature type="region of interest" description="Disordered" evidence="4">
    <location>
        <begin position="105"/>
        <end position="130"/>
    </location>
</feature>
<dbReference type="OMA" id="DWGGRGM"/>
<dbReference type="InterPro" id="IPR035269">
    <property type="entry name" value="PSMD9"/>
</dbReference>
<dbReference type="KEGG" id="cvr:CHLNCDRAFT_139941"/>
<dbReference type="Pfam" id="PF18265">
    <property type="entry name" value="Nas2_N"/>
    <property type="match status" value="1"/>
</dbReference>
<organism evidence="7">
    <name type="scientific">Chlorella variabilis</name>
    <name type="common">Green alga</name>
    <dbReference type="NCBI Taxonomy" id="554065"/>
    <lineage>
        <taxon>Eukaryota</taxon>
        <taxon>Viridiplantae</taxon>
        <taxon>Chlorophyta</taxon>
        <taxon>core chlorophytes</taxon>
        <taxon>Trebouxiophyceae</taxon>
        <taxon>Chlorellales</taxon>
        <taxon>Chlorellaceae</taxon>
        <taxon>Chlorella clade</taxon>
        <taxon>Chlorella</taxon>
    </lineage>
</organism>
<evidence type="ECO:0000313" key="6">
    <source>
        <dbReference type="EMBL" id="EFN51692.1"/>
    </source>
</evidence>
<protein>
    <recommendedName>
        <fullName evidence="5">PDZ domain-containing protein</fullName>
    </recommendedName>
</protein>
<dbReference type="FunCoup" id="E1ZR91">
    <property type="interactions" value="1876"/>
</dbReference>
<feature type="domain" description="PDZ" evidence="5">
    <location>
        <begin position="129"/>
        <end position="199"/>
    </location>
</feature>
<keyword evidence="3" id="KW-0175">Coiled coil</keyword>
<dbReference type="EMBL" id="GL433861">
    <property type="protein sequence ID" value="EFN51692.1"/>
    <property type="molecule type" value="Genomic_DNA"/>
</dbReference>
<keyword evidence="7" id="KW-1185">Reference proteome</keyword>
<dbReference type="InterPro" id="IPR036034">
    <property type="entry name" value="PDZ_sf"/>
</dbReference>
<dbReference type="RefSeq" id="XP_005843794.1">
    <property type="nucleotide sequence ID" value="XM_005843732.1"/>
</dbReference>
<dbReference type="AlphaFoldDB" id="E1ZR91"/>
<feature type="coiled-coil region" evidence="3">
    <location>
        <begin position="4"/>
        <end position="31"/>
    </location>
</feature>
<dbReference type="InParanoid" id="E1ZR91"/>
<dbReference type="Proteomes" id="UP000008141">
    <property type="component" value="Unassembled WGS sequence"/>
</dbReference>
<proteinExistence type="inferred from homology"/>
<dbReference type="SMART" id="SM00228">
    <property type="entry name" value="PDZ"/>
    <property type="match status" value="1"/>
</dbReference>
<dbReference type="InterPro" id="IPR001478">
    <property type="entry name" value="PDZ"/>
</dbReference>
<evidence type="ECO:0000256" key="3">
    <source>
        <dbReference type="SAM" id="Coils"/>
    </source>
</evidence>
<dbReference type="PANTHER" id="PTHR12651:SF1">
    <property type="entry name" value="26S PROTEASOME NON-ATPASE REGULATORY SUBUNIT 9"/>
    <property type="match status" value="1"/>
</dbReference>
<dbReference type="GO" id="GO:0070682">
    <property type="term" value="P:proteasome regulatory particle assembly"/>
    <property type="evidence" value="ECO:0007669"/>
    <property type="project" value="InterPro"/>
</dbReference>
<reference evidence="6 7" key="1">
    <citation type="journal article" date="2010" name="Plant Cell">
        <title>The Chlorella variabilis NC64A genome reveals adaptation to photosymbiosis, coevolution with viruses, and cryptic sex.</title>
        <authorList>
            <person name="Blanc G."/>
            <person name="Duncan G."/>
            <person name="Agarkova I."/>
            <person name="Borodovsky M."/>
            <person name="Gurnon J."/>
            <person name="Kuo A."/>
            <person name="Lindquist E."/>
            <person name="Lucas S."/>
            <person name="Pangilinan J."/>
            <person name="Polle J."/>
            <person name="Salamov A."/>
            <person name="Terry A."/>
            <person name="Yamada T."/>
            <person name="Dunigan D.D."/>
            <person name="Grigoriev I.V."/>
            <person name="Claverie J.M."/>
            <person name="Van Etten J.L."/>
        </authorList>
    </citation>
    <scope>NUCLEOTIDE SEQUENCE [LARGE SCALE GENOMIC DNA]</scope>
    <source>
        <strain evidence="6 7">NC64A</strain>
    </source>
</reference>
<dbReference type="Gene3D" id="6.10.140.1710">
    <property type="match status" value="1"/>
</dbReference>
<dbReference type="OrthoDB" id="72325at2759"/>
<dbReference type="SUPFAM" id="SSF50156">
    <property type="entry name" value="PDZ domain-like"/>
    <property type="match status" value="1"/>
</dbReference>
<dbReference type="FunFam" id="2.30.42.10:FF:000107">
    <property type="entry name" value="26S proteasome non-ATPase regulatory subunit 9"/>
    <property type="match status" value="1"/>
</dbReference>
<dbReference type="GeneID" id="17351141"/>
<evidence type="ECO:0000256" key="4">
    <source>
        <dbReference type="SAM" id="MobiDB-lite"/>
    </source>
</evidence>
<dbReference type="GO" id="GO:0005737">
    <property type="term" value="C:cytoplasm"/>
    <property type="evidence" value="ECO:0007669"/>
    <property type="project" value="TreeGrafter"/>
</dbReference>
<sequence length="224" mass="22889">MGSADALKAQLKELSDRRAALELEVAQRSARLETAGVGMGGALVDGEGFPRADVDVAAIRADRHAIITLTNDHKALTRQMEVLLHQLHALSSLPGAAAPQPAAAVAARPPPPVASGQHMANGSGSPIAHQAGHSLHQPFAVVDEVTSGSPAAAAGLQLGDQMCSFAGVTQQTAGTLQAVAAALQGNEGRAVEALVLRHGAPLALQLTPQRWGGRGLLGCHLRPL</sequence>
<comment type="similarity">
    <text evidence="1">Belongs to the proteasome subunit p27 family.</text>
</comment>